<dbReference type="VEuPathDB" id="CryptoDB:Vbra_16695"/>
<dbReference type="Proteomes" id="UP000041254">
    <property type="component" value="Unassembled WGS sequence"/>
</dbReference>
<sequence>MLLELGHSHPHQAPHRDAQGRPACPGRAKVAYVKVVAPLVGQELKLKDKNGNPVPQLTHQQMVKYLKKSRVAVPPTTPVAQ</sequence>
<reference evidence="2 3" key="1">
    <citation type="submission" date="2014-11" db="EMBL/GenBank/DDBJ databases">
        <authorList>
            <person name="Zhu J."/>
            <person name="Qi W."/>
            <person name="Song R."/>
        </authorList>
    </citation>
    <scope>NUCLEOTIDE SEQUENCE [LARGE SCALE GENOMIC DNA]</scope>
</reference>
<dbReference type="EMBL" id="CDMY01000542">
    <property type="protein sequence ID" value="CEM21735.1"/>
    <property type="molecule type" value="Genomic_DNA"/>
</dbReference>
<organism evidence="2 3">
    <name type="scientific">Vitrella brassicaformis (strain CCMP3155)</name>
    <dbReference type="NCBI Taxonomy" id="1169540"/>
    <lineage>
        <taxon>Eukaryota</taxon>
        <taxon>Sar</taxon>
        <taxon>Alveolata</taxon>
        <taxon>Colpodellida</taxon>
        <taxon>Vitrellaceae</taxon>
        <taxon>Vitrella</taxon>
    </lineage>
</organism>
<feature type="region of interest" description="Disordered" evidence="1">
    <location>
        <begin position="1"/>
        <end position="23"/>
    </location>
</feature>
<evidence type="ECO:0000313" key="2">
    <source>
        <dbReference type="EMBL" id="CEM21735.1"/>
    </source>
</evidence>
<keyword evidence="3" id="KW-1185">Reference proteome</keyword>
<dbReference type="InParanoid" id="A0A0G4G0Y1"/>
<name>A0A0G4G0Y1_VITBC</name>
<dbReference type="AlphaFoldDB" id="A0A0G4G0Y1"/>
<gene>
    <name evidence="2" type="ORF">Vbra_16695</name>
</gene>
<evidence type="ECO:0000256" key="1">
    <source>
        <dbReference type="SAM" id="MobiDB-lite"/>
    </source>
</evidence>
<proteinExistence type="predicted"/>
<evidence type="ECO:0000313" key="3">
    <source>
        <dbReference type="Proteomes" id="UP000041254"/>
    </source>
</evidence>
<accession>A0A0G4G0Y1</accession>
<protein>
    <submittedName>
        <fullName evidence="2">Uncharacterized protein</fullName>
    </submittedName>
</protein>